<protein>
    <submittedName>
        <fullName evidence="1">Uncharacterized protein</fullName>
    </submittedName>
</protein>
<sequence length="380" mass="44632">MSGWTSDDFEPDWACNPDYESLAVSDYKDDWTPEVIPIDFLPVRDIFASGLGFMTTQAVYPVYDETLLAFLHLATNAFEAITFTYQRTVSFRKFLLLPAELRLKMYTEYLKAASIEGKLKKHLHTDHFGKACCMWTWPSELTICDRKSESELPTAKYAPWLPVLAFTNKQVLGEVTICMLQSTEWFIFKYEEAKLFKIVTWFANCLATFPRIVANGLETTEGFAVIRKLDFPHASRYHEHCVGPVVDEKNPDICLMLECGQLDTIAMSFHWRRLVKDFDTRQPRELEDFLDFFHFRPMLEHESMKNVYLERVYPRDEEERTLECMDEFAKWLVRGYRARGREVNVYVHKRWRVFHHMTVGKKVVVEEEKKAGEGQTEKTE</sequence>
<evidence type="ECO:0000313" key="4">
    <source>
        <dbReference type="Proteomes" id="UP000249757"/>
    </source>
</evidence>
<reference evidence="4" key="4">
    <citation type="journal article" date="2022" name="Microb. Genom.">
        <title>A global pangenome for the wheat fungal pathogen Pyrenophora tritici-repentis and prediction of effector protein structural homology.</title>
        <authorList>
            <person name="Moolhuijzen P.M."/>
            <person name="See P.T."/>
            <person name="Shi G."/>
            <person name="Powell H.R."/>
            <person name="Cockram J."/>
            <person name="Jorgensen L.N."/>
            <person name="Benslimane H."/>
            <person name="Strelkov S.E."/>
            <person name="Turner J."/>
            <person name="Liu Z."/>
            <person name="Moffat C.S."/>
        </authorList>
    </citation>
    <scope>NUCLEOTIDE SEQUENCE [LARGE SCALE GENOMIC DNA]</scope>
</reference>
<dbReference type="Proteomes" id="UP000249757">
    <property type="component" value="Unassembled WGS sequence"/>
</dbReference>
<keyword evidence="4" id="KW-1185">Reference proteome</keyword>
<accession>A0A2W1IBL3</accession>
<dbReference type="EMBL" id="NRDI02000003">
    <property type="protein sequence ID" value="KAI1518076.1"/>
    <property type="molecule type" value="Genomic_DNA"/>
</dbReference>
<reference evidence="1 3" key="1">
    <citation type="journal article" date="2018" name="BMC Genomics">
        <title>Comparative genomics of the wheat fungal pathogen Pyrenophora tritici-repentis reveals chromosomal variations and genome plasticity.</title>
        <authorList>
            <person name="Moolhuijzen P."/>
            <person name="See P.T."/>
            <person name="Hane J.K."/>
            <person name="Shi G."/>
            <person name="Liu Z."/>
            <person name="Oliver R.P."/>
            <person name="Moffat C.S."/>
        </authorList>
    </citation>
    <scope>NUCLEOTIDE SEQUENCE [LARGE SCALE GENOMIC DNA]</scope>
    <source>
        <strain evidence="1">M4</strain>
    </source>
</reference>
<gene>
    <name evidence="2" type="ORF">Ptr86124_003377</name>
    <name evidence="1" type="ORF">PtrM4_024610</name>
</gene>
<evidence type="ECO:0000313" key="2">
    <source>
        <dbReference type="EMBL" id="KAI1518076.1"/>
    </source>
</evidence>
<proteinExistence type="predicted"/>
<name>A0A2W1IBL3_9PLEO</name>
<organism evidence="1 3">
    <name type="scientific">Pyrenophora tritici-repentis</name>
    <dbReference type="NCBI Taxonomy" id="45151"/>
    <lineage>
        <taxon>Eukaryota</taxon>
        <taxon>Fungi</taxon>
        <taxon>Dikarya</taxon>
        <taxon>Ascomycota</taxon>
        <taxon>Pezizomycotina</taxon>
        <taxon>Dothideomycetes</taxon>
        <taxon>Pleosporomycetidae</taxon>
        <taxon>Pleosporales</taxon>
        <taxon>Pleosporineae</taxon>
        <taxon>Pleosporaceae</taxon>
        <taxon>Pyrenophora</taxon>
    </lineage>
</organism>
<dbReference type="AlphaFoldDB" id="A0A2W1IBL3"/>
<comment type="caution">
    <text evidence="1">The sequence shown here is derived from an EMBL/GenBank/DDBJ whole genome shotgun (WGS) entry which is preliminary data.</text>
</comment>
<dbReference type="EMBL" id="NQIK02000001">
    <property type="protein sequence ID" value="KAF7578221.1"/>
    <property type="molecule type" value="Genomic_DNA"/>
</dbReference>
<dbReference type="OrthoDB" id="3694387at2759"/>
<dbReference type="OMA" id="KYAPWLP"/>
<reference evidence="2" key="2">
    <citation type="submission" date="2021-05" db="EMBL/GenBank/DDBJ databases">
        <authorList>
            <person name="Moolhuijzen P.M."/>
            <person name="Moffat C.S."/>
        </authorList>
    </citation>
    <scope>NUCLEOTIDE SEQUENCE</scope>
    <source>
        <strain evidence="2">86-124</strain>
    </source>
</reference>
<evidence type="ECO:0000313" key="1">
    <source>
        <dbReference type="EMBL" id="KAF7578221.1"/>
    </source>
</evidence>
<dbReference type="Proteomes" id="UP000245464">
    <property type="component" value="Chromosome 1"/>
</dbReference>
<reference evidence="2" key="3">
    <citation type="journal article" date="2022" name="bioRxiv">
        <title>A global pangenome for the wheat fungal pathogen Pyrenophora tritici-repentis and prediction of effector protein structural homology.</title>
        <authorList>
            <person name="Moolhuijzen P."/>
            <person name="See P.T."/>
            <person name="Shi G."/>
            <person name="Powell H.R."/>
            <person name="Cockram J."/>
            <person name="Jorgensen L.N."/>
            <person name="Benslimane H."/>
            <person name="Strelkov S.E."/>
            <person name="Turner J."/>
            <person name="Liu Z."/>
            <person name="Moffat C.S."/>
        </authorList>
    </citation>
    <scope>NUCLEOTIDE SEQUENCE</scope>
    <source>
        <strain evidence="2">86-124</strain>
    </source>
</reference>
<evidence type="ECO:0000313" key="3">
    <source>
        <dbReference type="Proteomes" id="UP000245464"/>
    </source>
</evidence>